<dbReference type="EMBL" id="JBAHYK010001391">
    <property type="protein sequence ID" value="KAL0568211.1"/>
    <property type="molecule type" value="Genomic_DNA"/>
</dbReference>
<evidence type="ECO:0000313" key="2">
    <source>
        <dbReference type="Proteomes" id="UP001465976"/>
    </source>
</evidence>
<keyword evidence="2" id="KW-1185">Reference proteome</keyword>
<reference evidence="1 2" key="1">
    <citation type="submission" date="2024-02" db="EMBL/GenBank/DDBJ databases">
        <title>A draft genome for the cacao thread blight pathogen Marasmius crinis-equi.</title>
        <authorList>
            <person name="Cohen S.P."/>
            <person name="Baruah I.K."/>
            <person name="Amoako-Attah I."/>
            <person name="Bukari Y."/>
            <person name="Meinhardt L.W."/>
            <person name="Bailey B.A."/>
        </authorList>
    </citation>
    <scope>NUCLEOTIDE SEQUENCE [LARGE SCALE GENOMIC DNA]</scope>
    <source>
        <strain evidence="1 2">GH-76</strain>
    </source>
</reference>
<protein>
    <submittedName>
        <fullName evidence="1">Uncharacterized protein</fullName>
    </submittedName>
</protein>
<organism evidence="1 2">
    <name type="scientific">Marasmius crinis-equi</name>
    <dbReference type="NCBI Taxonomy" id="585013"/>
    <lineage>
        <taxon>Eukaryota</taxon>
        <taxon>Fungi</taxon>
        <taxon>Dikarya</taxon>
        <taxon>Basidiomycota</taxon>
        <taxon>Agaricomycotina</taxon>
        <taxon>Agaricomycetes</taxon>
        <taxon>Agaricomycetidae</taxon>
        <taxon>Agaricales</taxon>
        <taxon>Marasmiineae</taxon>
        <taxon>Marasmiaceae</taxon>
        <taxon>Marasmius</taxon>
    </lineage>
</organism>
<gene>
    <name evidence="1" type="ORF">V5O48_013781</name>
</gene>
<sequence>MTTFGSAWRVRFYERTGTSGGTNVDVRGDSLTSSGCIDIPAPGDRSMRFDAVVPPPSPPTPTDRVTVWTAAGCTGTGAAYVGPDTENDFTAAPPFGISARVLSFNVN</sequence>
<dbReference type="Proteomes" id="UP001465976">
    <property type="component" value="Unassembled WGS sequence"/>
</dbReference>
<evidence type="ECO:0000313" key="1">
    <source>
        <dbReference type="EMBL" id="KAL0568211.1"/>
    </source>
</evidence>
<accession>A0ABR3EZ55</accession>
<comment type="caution">
    <text evidence="1">The sequence shown here is derived from an EMBL/GenBank/DDBJ whole genome shotgun (WGS) entry which is preliminary data.</text>
</comment>
<proteinExistence type="predicted"/>
<name>A0ABR3EZ55_9AGAR</name>